<dbReference type="GO" id="GO:0006777">
    <property type="term" value="P:Mo-molybdopterin cofactor biosynthetic process"/>
    <property type="evidence" value="ECO:0007669"/>
    <property type="project" value="InterPro"/>
</dbReference>
<gene>
    <name evidence="2" type="primary">mobB</name>
    <name evidence="2" type="ORF">CDO51_06135</name>
</gene>
<dbReference type="OrthoDB" id="9786803at2"/>
<dbReference type="Gene3D" id="3.40.50.300">
    <property type="entry name" value="P-loop containing nucleotide triphosphate hydrolases"/>
    <property type="match status" value="1"/>
</dbReference>
<organism evidence="2 3">
    <name type="scientific">Natranaerobius trueperi</name>
    <dbReference type="NCBI Taxonomy" id="759412"/>
    <lineage>
        <taxon>Bacteria</taxon>
        <taxon>Bacillati</taxon>
        <taxon>Bacillota</taxon>
        <taxon>Clostridia</taxon>
        <taxon>Natranaerobiales</taxon>
        <taxon>Natranaerobiaceae</taxon>
        <taxon>Natranaerobius</taxon>
    </lineage>
</organism>
<dbReference type="Proteomes" id="UP000214588">
    <property type="component" value="Unassembled WGS sequence"/>
</dbReference>
<accession>A0A226BYF7</accession>
<comment type="caution">
    <text evidence="2">The sequence shown here is derived from an EMBL/GenBank/DDBJ whole genome shotgun (WGS) entry which is preliminary data.</text>
</comment>
<proteinExistence type="predicted"/>
<keyword evidence="3" id="KW-1185">Reference proteome</keyword>
<reference evidence="2 3" key="1">
    <citation type="submission" date="2017-06" db="EMBL/GenBank/DDBJ databases">
        <title>Draft Genome Sequence of Natranaerobius trueperi halophilic, alkalithermophilic bacteria from soda lakes.</title>
        <authorList>
            <person name="Zhao B."/>
        </authorList>
    </citation>
    <scope>NUCLEOTIDE SEQUENCE [LARGE SCALE GENOMIC DNA]</scope>
    <source>
        <strain evidence="2 3">DSM 18760</strain>
    </source>
</reference>
<dbReference type="InterPro" id="IPR052539">
    <property type="entry name" value="MGD_biosynthesis_adapter"/>
</dbReference>
<dbReference type="PANTHER" id="PTHR40072:SF1">
    <property type="entry name" value="MOLYBDOPTERIN-GUANINE DINUCLEOTIDE BIOSYNTHESIS ADAPTER PROTEIN"/>
    <property type="match status" value="1"/>
</dbReference>
<evidence type="ECO:0000313" key="2">
    <source>
        <dbReference type="EMBL" id="OWZ83961.1"/>
    </source>
</evidence>
<dbReference type="GO" id="GO:0005525">
    <property type="term" value="F:GTP binding"/>
    <property type="evidence" value="ECO:0007669"/>
    <property type="project" value="InterPro"/>
</dbReference>
<dbReference type="EMBL" id="NIQC01000010">
    <property type="protein sequence ID" value="OWZ83961.1"/>
    <property type="molecule type" value="Genomic_DNA"/>
</dbReference>
<protein>
    <submittedName>
        <fullName evidence="2">Molybdopterin-guanine dinucleotide biosynthesis protein B</fullName>
    </submittedName>
</protein>
<name>A0A226BYF7_9FIRM</name>
<dbReference type="SUPFAM" id="SSF52540">
    <property type="entry name" value="P-loop containing nucleoside triphosphate hydrolases"/>
    <property type="match status" value="1"/>
</dbReference>
<dbReference type="InterPro" id="IPR004435">
    <property type="entry name" value="MobB_dom"/>
</dbReference>
<evidence type="ECO:0000259" key="1">
    <source>
        <dbReference type="Pfam" id="PF03205"/>
    </source>
</evidence>
<dbReference type="RefSeq" id="WP_089023421.1">
    <property type="nucleotide sequence ID" value="NZ_NIQC01000010.1"/>
</dbReference>
<dbReference type="NCBIfam" id="TIGR00176">
    <property type="entry name" value="mobB"/>
    <property type="match status" value="1"/>
</dbReference>
<dbReference type="AlphaFoldDB" id="A0A226BYF7"/>
<feature type="domain" description="Molybdopterin-guanine dinucleotide biosynthesis protein B (MobB)" evidence="1">
    <location>
        <begin position="4"/>
        <end position="132"/>
    </location>
</feature>
<evidence type="ECO:0000313" key="3">
    <source>
        <dbReference type="Proteomes" id="UP000214588"/>
    </source>
</evidence>
<dbReference type="CDD" id="cd03116">
    <property type="entry name" value="MobB"/>
    <property type="match status" value="1"/>
</dbReference>
<dbReference type="Pfam" id="PF03205">
    <property type="entry name" value="MobB"/>
    <property type="match status" value="1"/>
</dbReference>
<dbReference type="InterPro" id="IPR027417">
    <property type="entry name" value="P-loop_NTPase"/>
</dbReference>
<sequence>MRPVISVVGKSKSGKTTLVCKLIRELKSRGYKVSTVKHDVHGFDIDKPGKDTWKHGEAGASTVVISSPTKMAMIQQLEQEKTLDEILEKIEDADIILTEGYKREDKPKIEVVKTDRSTKPVCNPSELVAIASNDKNFEFEKTPVYHWDDARGLAKLIEKEFLSNT</sequence>
<dbReference type="PANTHER" id="PTHR40072">
    <property type="entry name" value="MOLYBDOPTERIN-GUANINE DINUCLEOTIDE BIOSYNTHESIS ADAPTER PROTEIN-RELATED"/>
    <property type="match status" value="1"/>
</dbReference>